<evidence type="ECO:0000259" key="2">
    <source>
        <dbReference type="SMART" id="SM00148"/>
    </source>
</evidence>
<feature type="domain" description="Phosphatidylinositol-specific phospholipase C X" evidence="2">
    <location>
        <begin position="3"/>
        <end position="112"/>
    </location>
</feature>
<evidence type="ECO:0000256" key="1">
    <source>
        <dbReference type="SAM" id="MobiDB-lite"/>
    </source>
</evidence>
<gene>
    <name evidence="3" type="ORF">TELCIR_20034</name>
</gene>
<dbReference type="GO" id="GO:0046488">
    <property type="term" value="P:phosphatidylinositol metabolic process"/>
    <property type="evidence" value="ECO:0007669"/>
    <property type="project" value="TreeGrafter"/>
</dbReference>
<dbReference type="InterPro" id="IPR017946">
    <property type="entry name" value="PLC-like_Pdiesterase_TIM-brl"/>
</dbReference>
<dbReference type="InterPro" id="IPR001192">
    <property type="entry name" value="PI-PLC_fam"/>
</dbReference>
<dbReference type="EMBL" id="KZ360861">
    <property type="protein sequence ID" value="PIO58528.1"/>
    <property type="molecule type" value="Genomic_DNA"/>
</dbReference>
<proteinExistence type="predicted"/>
<dbReference type="PANTHER" id="PTHR10336:SF6">
    <property type="entry name" value="1-PHOSPHATIDYLINOSITOL 4,5-BISPHOSPHATE PHOSPHODIESTERASE EPSILON-1"/>
    <property type="match status" value="1"/>
</dbReference>
<dbReference type="GO" id="GO:0048015">
    <property type="term" value="P:phosphatidylinositol-mediated signaling"/>
    <property type="evidence" value="ECO:0007669"/>
    <property type="project" value="TreeGrafter"/>
</dbReference>
<dbReference type="GO" id="GO:0007265">
    <property type="term" value="P:Ras protein signal transduction"/>
    <property type="evidence" value="ECO:0007669"/>
    <property type="project" value="TreeGrafter"/>
</dbReference>
<feature type="region of interest" description="Disordered" evidence="1">
    <location>
        <begin position="1"/>
        <end position="29"/>
    </location>
</feature>
<name>A0A2G9TKX8_TELCI</name>
<dbReference type="Proteomes" id="UP000230423">
    <property type="component" value="Unassembled WGS sequence"/>
</dbReference>
<dbReference type="GO" id="GO:0051209">
    <property type="term" value="P:release of sequestered calcium ion into cytosol"/>
    <property type="evidence" value="ECO:0007669"/>
    <property type="project" value="TreeGrafter"/>
</dbReference>
<reference evidence="3 4" key="1">
    <citation type="submission" date="2015-09" db="EMBL/GenBank/DDBJ databases">
        <title>Draft genome of the parasitic nematode Teladorsagia circumcincta isolate WARC Sus (inbred).</title>
        <authorList>
            <person name="Mitreva M."/>
        </authorList>
    </citation>
    <scope>NUCLEOTIDE SEQUENCE [LARGE SCALE GENOMIC DNA]</scope>
    <source>
        <strain evidence="3 4">S</strain>
    </source>
</reference>
<dbReference type="AlphaFoldDB" id="A0A2G9TKX8"/>
<dbReference type="GO" id="GO:0007186">
    <property type="term" value="P:G protein-coupled receptor signaling pathway"/>
    <property type="evidence" value="ECO:0007669"/>
    <property type="project" value="TreeGrafter"/>
</dbReference>
<organism evidence="3 4">
    <name type="scientific">Teladorsagia circumcincta</name>
    <name type="common">Brown stomach worm</name>
    <name type="synonym">Ostertagia circumcincta</name>
    <dbReference type="NCBI Taxonomy" id="45464"/>
    <lineage>
        <taxon>Eukaryota</taxon>
        <taxon>Metazoa</taxon>
        <taxon>Ecdysozoa</taxon>
        <taxon>Nematoda</taxon>
        <taxon>Chromadorea</taxon>
        <taxon>Rhabditida</taxon>
        <taxon>Rhabditina</taxon>
        <taxon>Rhabditomorpha</taxon>
        <taxon>Strongyloidea</taxon>
        <taxon>Trichostrongylidae</taxon>
        <taxon>Teladorsagia</taxon>
    </lineage>
</organism>
<evidence type="ECO:0000313" key="3">
    <source>
        <dbReference type="EMBL" id="PIO58528.1"/>
    </source>
</evidence>
<dbReference type="PROSITE" id="PS50007">
    <property type="entry name" value="PIPLC_X_DOMAIN"/>
    <property type="match status" value="1"/>
</dbReference>
<accession>A0A2G9TKX8</accession>
<dbReference type="Pfam" id="PF00388">
    <property type="entry name" value="PI-PLC-X"/>
    <property type="match status" value="1"/>
</dbReference>
<evidence type="ECO:0000313" key="4">
    <source>
        <dbReference type="Proteomes" id="UP000230423"/>
    </source>
</evidence>
<sequence length="133" mass="14889">MGLRMDATGQGSERGCQDGHEECPNPVKGARTAPPMVVEIIKKSAFTTSDLPVILSIENHCSFQQQAKMAQMFKTVLGDKLVSNFLFEADFSDSPHLPSPWQLRNKILIKNKKMIEILIKEIDFAWVTKCPKA</sequence>
<dbReference type="SUPFAM" id="SSF51695">
    <property type="entry name" value="PLC-like phosphodiesterases"/>
    <property type="match status" value="1"/>
</dbReference>
<dbReference type="PANTHER" id="PTHR10336">
    <property type="entry name" value="PHOSPHOINOSITIDE-SPECIFIC PHOSPHOLIPASE C FAMILY PROTEIN"/>
    <property type="match status" value="1"/>
</dbReference>
<keyword evidence="4" id="KW-1185">Reference proteome</keyword>
<dbReference type="GO" id="GO:0004435">
    <property type="term" value="F:phosphatidylinositol-4,5-bisphosphate phospholipase C activity"/>
    <property type="evidence" value="ECO:0007669"/>
    <property type="project" value="TreeGrafter"/>
</dbReference>
<dbReference type="Gene3D" id="3.20.20.190">
    <property type="entry name" value="Phosphatidylinositol (PI) phosphodiesterase"/>
    <property type="match status" value="1"/>
</dbReference>
<dbReference type="SMART" id="SM00148">
    <property type="entry name" value="PLCXc"/>
    <property type="match status" value="1"/>
</dbReference>
<protein>
    <submittedName>
        <fullName evidence="3">Phosphatidylinositol-specific phospholipase C, X domain protein</fullName>
    </submittedName>
</protein>
<dbReference type="OrthoDB" id="269822at2759"/>
<dbReference type="InterPro" id="IPR000909">
    <property type="entry name" value="PLipase_C_PInositol-sp_X_dom"/>
</dbReference>